<evidence type="ECO:0000256" key="2">
    <source>
        <dbReference type="ARBA" id="ARBA00022527"/>
    </source>
</evidence>
<evidence type="ECO:0000256" key="4">
    <source>
        <dbReference type="ARBA" id="ARBA00022679"/>
    </source>
</evidence>
<keyword evidence="6" id="KW-0418">Kinase</keyword>
<keyword evidence="10" id="KW-0175">Coiled coil</keyword>
<dbReference type="Gene3D" id="1.10.510.10">
    <property type="entry name" value="Transferase(Phosphotransferase) domain 1"/>
    <property type="match status" value="1"/>
</dbReference>
<evidence type="ECO:0000256" key="9">
    <source>
        <dbReference type="ARBA" id="ARBA00048679"/>
    </source>
</evidence>
<dbReference type="PROSITE" id="PS00108">
    <property type="entry name" value="PROTEIN_KINASE_ST"/>
    <property type="match status" value="1"/>
</dbReference>
<dbReference type="GO" id="GO:0005524">
    <property type="term" value="F:ATP binding"/>
    <property type="evidence" value="ECO:0007669"/>
    <property type="project" value="UniProtKB-KW"/>
</dbReference>
<protein>
    <recommendedName>
        <fullName evidence="1">non-specific serine/threonine protein kinase</fullName>
        <ecNumber evidence="1">2.7.11.1</ecNumber>
    </recommendedName>
</protein>
<dbReference type="SMART" id="SM00220">
    <property type="entry name" value="S_TKc"/>
    <property type="match status" value="1"/>
</dbReference>
<dbReference type="SUPFAM" id="SSF56112">
    <property type="entry name" value="Protein kinase-like (PK-like)"/>
    <property type="match status" value="1"/>
</dbReference>
<dbReference type="Gene3D" id="3.30.200.20">
    <property type="entry name" value="Phosphorylase Kinase, domain 1"/>
    <property type="match status" value="1"/>
</dbReference>
<comment type="caution">
    <text evidence="12">The sequence shown here is derived from an EMBL/GenBank/DDBJ whole genome shotgun (WGS) entry which is preliminary data.</text>
</comment>
<dbReference type="Pfam" id="PF00069">
    <property type="entry name" value="Pkinase"/>
    <property type="match status" value="1"/>
</dbReference>
<feature type="coiled-coil region" evidence="10">
    <location>
        <begin position="379"/>
        <end position="413"/>
    </location>
</feature>
<keyword evidence="4" id="KW-0808">Transferase</keyword>
<dbReference type="PANTHER" id="PTHR22988:SF71">
    <property type="entry name" value="CITRON RHO-INTERACTING KINASE"/>
    <property type="match status" value="1"/>
</dbReference>
<evidence type="ECO:0000259" key="11">
    <source>
        <dbReference type="PROSITE" id="PS50011"/>
    </source>
</evidence>
<dbReference type="InterPro" id="IPR000719">
    <property type="entry name" value="Prot_kinase_dom"/>
</dbReference>
<gene>
    <name evidence="12" type="ORF">ACJMK2_000926</name>
</gene>
<evidence type="ECO:0000313" key="13">
    <source>
        <dbReference type="Proteomes" id="UP001634394"/>
    </source>
</evidence>
<keyword evidence="13" id="KW-1185">Reference proteome</keyword>
<dbReference type="SUPFAM" id="SSF57997">
    <property type="entry name" value="Tropomyosin"/>
    <property type="match status" value="2"/>
</dbReference>
<comment type="catalytic activity">
    <reaction evidence="9">
        <text>L-seryl-[protein] + ATP = O-phospho-L-seryl-[protein] + ADP + H(+)</text>
        <dbReference type="Rhea" id="RHEA:17989"/>
        <dbReference type="Rhea" id="RHEA-COMP:9863"/>
        <dbReference type="Rhea" id="RHEA-COMP:11604"/>
        <dbReference type="ChEBI" id="CHEBI:15378"/>
        <dbReference type="ChEBI" id="CHEBI:29999"/>
        <dbReference type="ChEBI" id="CHEBI:30616"/>
        <dbReference type="ChEBI" id="CHEBI:83421"/>
        <dbReference type="ChEBI" id="CHEBI:456216"/>
        <dbReference type="EC" id="2.7.11.1"/>
    </reaction>
</comment>
<feature type="coiled-coil region" evidence="10">
    <location>
        <begin position="439"/>
        <end position="613"/>
    </location>
</feature>
<evidence type="ECO:0000256" key="5">
    <source>
        <dbReference type="ARBA" id="ARBA00022741"/>
    </source>
</evidence>
<accession>A0ABD3XQX4</accession>
<evidence type="ECO:0000256" key="10">
    <source>
        <dbReference type="SAM" id="Coils"/>
    </source>
</evidence>
<sequence>DGKVTKFKQMPSALDFETKYIISRGRYREEHIVQKKISKDVYTMRIVHKDKFLAHHEDVSYLLEELDVLTKATSPWISKLHFAFQDANNLYLVMECHCGDLRSMLTRYEGDLEEDIARFYVGETTLAIHNLHLMGYVHRDVKPENVLLDCRGHVMLAGFGFAAKLDHTQKTTSRMAIRPPEYISPYLSPKLLETNQRQNVTYGTEVDWWSLGICLYEMMFGQLPFTDNAAYSILNYKVSQQQHQTEKIYNYHESCNEEYKKIAGNHSNHQQHDSHTNEGFSVLRHTLLKQLEEAEKKCKFQNEMMDKTKIEKNDYECQIKTLEKSIEDLKIRLEESQVNQMQLQQAYTKLTDEFQKYTIEANVRSIEETQTKSILTQQVEELKSIIHAKDERVQHLEKEMTQAKHALSKTQSSFDQTKAKLEENEMTLKHVYCELEVTKVNLETEIVQWQKRNKSLQDKINCFTGDVEHQNKLLKEEEEKYNRLCLKHKESEASCVELTTENEKLDMCLRQQKEENLILQKRLDHLNNDLISLRTVKDDLDQRLSQTSFKLEIQSTDLMNMSERLEEAERKCLNLIKTLDKVSEENTAYDSKIKTLERNVEDLNFRLEESKVTQTEHLAYRCFDKSVMLALPLVNDHSLAVI</sequence>
<dbReference type="GO" id="GO:0007010">
    <property type="term" value="P:cytoskeleton organization"/>
    <property type="evidence" value="ECO:0007669"/>
    <property type="project" value="UniProtKB-ARBA"/>
</dbReference>
<dbReference type="InterPro" id="IPR050839">
    <property type="entry name" value="Rho-assoc_Ser/Thr_Kinase"/>
</dbReference>
<feature type="non-terminal residue" evidence="12">
    <location>
        <position position="1"/>
    </location>
</feature>
<dbReference type="Proteomes" id="UP001634394">
    <property type="component" value="Unassembled WGS sequence"/>
</dbReference>
<dbReference type="PANTHER" id="PTHR22988">
    <property type="entry name" value="MYOTONIC DYSTROPHY S/T KINASE-RELATED"/>
    <property type="match status" value="1"/>
</dbReference>
<dbReference type="PROSITE" id="PS50011">
    <property type="entry name" value="PROTEIN_KINASE_DOM"/>
    <property type="match status" value="1"/>
</dbReference>
<keyword evidence="2" id="KW-0723">Serine/threonine-protein kinase</keyword>
<dbReference type="GO" id="GO:0004674">
    <property type="term" value="F:protein serine/threonine kinase activity"/>
    <property type="evidence" value="ECO:0007669"/>
    <property type="project" value="UniProtKB-KW"/>
</dbReference>
<evidence type="ECO:0000256" key="3">
    <source>
        <dbReference type="ARBA" id="ARBA00022553"/>
    </source>
</evidence>
<keyword evidence="5" id="KW-0547">Nucleotide-binding</keyword>
<reference evidence="12 13" key="1">
    <citation type="submission" date="2024-11" db="EMBL/GenBank/DDBJ databases">
        <title>Chromosome-level genome assembly of the freshwater bivalve Anodonta woodiana.</title>
        <authorList>
            <person name="Chen X."/>
        </authorList>
    </citation>
    <scope>NUCLEOTIDE SEQUENCE [LARGE SCALE GENOMIC DNA]</scope>
    <source>
        <strain evidence="12">MN2024</strain>
        <tissue evidence="12">Gills</tissue>
    </source>
</reference>
<proteinExistence type="predicted"/>
<evidence type="ECO:0000313" key="12">
    <source>
        <dbReference type="EMBL" id="KAL3888560.1"/>
    </source>
</evidence>
<dbReference type="EMBL" id="JBJQND010000001">
    <property type="protein sequence ID" value="KAL3888560.1"/>
    <property type="molecule type" value="Genomic_DNA"/>
</dbReference>
<keyword evidence="7" id="KW-0067">ATP-binding</keyword>
<dbReference type="InterPro" id="IPR011009">
    <property type="entry name" value="Kinase-like_dom_sf"/>
</dbReference>
<dbReference type="EC" id="2.7.11.1" evidence="1"/>
<feature type="domain" description="Protein kinase" evidence="11">
    <location>
        <begin position="16"/>
        <end position="288"/>
    </location>
</feature>
<evidence type="ECO:0000256" key="1">
    <source>
        <dbReference type="ARBA" id="ARBA00012513"/>
    </source>
</evidence>
<dbReference type="FunFam" id="1.10.510.10:FF:000024">
    <property type="entry name" value="Probable serine/threonine-protein kinase cot-1"/>
    <property type="match status" value="1"/>
</dbReference>
<evidence type="ECO:0000256" key="8">
    <source>
        <dbReference type="ARBA" id="ARBA00047899"/>
    </source>
</evidence>
<comment type="catalytic activity">
    <reaction evidence="8">
        <text>L-threonyl-[protein] + ATP = O-phospho-L-threonyl-[protein] + ADP + H(+)</text>
        <dbReference type="Rhea" id="RHEA:46608"/>
        <dbReference type="Rhea" id="RHEA-COMP:11060"/>
        <dbReference type="Rhea" id="RHEA-COMP:11605"/>
        <dbReference type="ChEBI" id="CHEBI:15378"/>
        <dbReference type="ChEBI" id="CHEBI:30013"/>
        <dbReference type="ChEBI" id="CHEBI:30616"/>
        <dbReference type="ChEBI" id="CHEBI:61977"/>
        <dbReference type="ChEBI" id="CHEBI:456216"/>
        <dbReference type="EC" id="2.7.11.1"/>
    </reaction>
</comment>
<dbReference type="InterPro" id="IPR008271">
    <property type="entry name" value="Ser/Thr_kinase_AS"/>
</dbReference>
<evidence type="ECO:0000256" key="6">
    <source>
        <dbReference type="ARBA" id="ARBA00022777"/>
    </source>
</evidence>
<name>A0ABD3XQX4_SINWO</name>
<keyword evidence="3" id="KW-0597">Phosphoprotein</keyword>
<evidence type="ECO:0000256" key="7">
    <source>
        <dbReference type="ARBA" id="ARBA00022840"/>
    </source>
</evidence>
<feature type="coiled-coil region" evidence="10">
    <location>
        <begin position="284"/>
        <end position="353"/>
    </location>
</feature>
<dbReference type="AlphaFoldDB" id="A0ABD3XQX4"/>
<organism evidence="12 13">
    <name type="scientific">Sinanodonta woodiana</name>
    <name type="common">Chinese pond mussel</name>
    <name type="synonym">Anodonta woodiana</name>
    <dbReference type="NCBI Taxonomy" id="1069815"/>
    <lineage>
        <taxon>Eukaryota</taxon>
        <taxon>Metazoa</taxon>
        <taxon>Spiralia</taxon>
        <taxon>Lophotrochozoa</taxon>
        <taxon>Mollusca</taxon>
        <taxon>Bivalvia</taxon>
        <taxon>Autobranchia</taxon>
        <taxon>Heteroconchia</taxon>
        <taxon>Palaeoheterodonta</taxon>
        <taxon>Unionida</taxon>
        <taxon>Unionoidea</taxon>
        <taxon>Unionidae</taxon>
        <taxon>Unioninae</taxon>
        <taxon>Sinanodonta</taxon>
    </lineage>
</organism>